<dbReference type="KEGG" id="vdi:Vdis_1088"/>
<evidence type="ECO:0000256" key="3">
    <source>
        <dbReference type="ARBA" id="ARBA00022692"/>
    </source>
</evidence>
<proteinExistence type="predicted"/>
<dbReference type="InterPro" id="IPR018076">
    <property type="entry name" value="T2SS_GspF_dom"/>
</dbReference>
<evidence type="ECO:0000256" key="4">
    <source>
        <dbReference type="ARBA" id="ARBA00022989"/>
    </source>
</evidence>
<dbReference type="eggNOG" id="arCOG01811">
    <property type="taxonomic scope" value="Archaea"/>
</dbReference>
<dbReference type="GO" id="GO:0005886">
    <property type="term" value="C:plasma membrane"/>
    <property type="evidence" value="ECO:0007669"/>
    <property type="project" value="UniProtKB-SubCell"/>
</dbReference>
<dbReference type="STRING" id="572478.Vdis_1088"/>
<dbReference type="InterPro" id="IPR056569">
    <property type="entry name" value="ArlJ-like"/>
</dbReference>
<evidence type="ECO:0000256" key="1">
    <source>
        <dbReference type="ARBA" id="ARBA00004651"/>
    </source>
</evidence>
<comment type="subcellular location">
    <subcellularLocation>
        <location evidence="1">Cell membrane</location>
        <topology evidence="1">Multi-pass membrane protein</topology>
    </subcellularLocation>
</comment>
<feature type="domain" description="Type II secretion system protein GspF" evidence="7">
    <location>
        <begin position="89"/>
        <end position="213"/>
    </location>
</feature>
<keyword evidence="4 6" id="KW-1133">Transmembrane helix</keyword>
<keyword evidence="5 6" id="KW-0472">Membrane</keyword>
<dbReference type="GeneID" id="9752019"/>
<feature type="transmembrane region" description="Helical" evidence="6">
    <location>
        <begin position="281"/>
        <end position="301"/>
    </location>
</feature>
<evidence type="ECO:0000259" key="7">
    <source>
        <dbReference type="Pfam" id="PF00482"/>
    </source>
</evidence>
<evidence type="ECO:0000256" key="5">
    <source>
        <dbReference type="ARBA" id="ARBA00023136"/>
    </source>
</evidence>
<organism evidence="8 9">
    <name type="scientific">Vulcanisaeta distributa (strain DSM 14429 / JCM 11212 / NBRC 100878 / IC-017)</name>
    <dbReference type="NCBI Taxonomy" id="572478"/>
    <lineage>
        <taxon>Archaea</taxon>
        <taxon>Thermoproteota</taxon>
        <taxon>Thermoprotei</taxon>
        <taxon>Thermoproteales</taxon>
        <taxon>Thermoproteaceae</taxon>
        <taxon>Vulcanisaeta</taxon>
    </lineage>
</organism>
<dbReference type="PANTHER" id="PTHR35402">
    <property type="entry name" value="INTEGRAL MEMBRANE PROTEIN-RELATED"/>
    <property type="match status" value="1"/>
</dbReference>
<gene>
    <name evidence="8" type="ordered locus">Vdis_1088</name>
</gene>
<reference evidence="8 9" key="1">
    <citation type="journal article" date="2010" name="Stand. Genomic Sci.">
        <title>Complete genome sequence of Vulcanisaeta distributa type strain (IC-017).</title>
        <authorList>
            <person name="Mavromatis K."/>
            <person name="Sikorski J."/>
            <person name="Pabst E."/>
            <person name="Teshima H."/>
            <person name="Lapidus A."/>
            <person name="Lucas S."/>
            <person name="Nolan M."/>
            <person name="Glavina Del Rio T."/>
            <person name="Cheng J.F."/>
            <person name="Bruce D."/>
            <person name="Goodwin L."/>
            <person name="Pitluck S."/>
            <person name="Liolios K."/>
            <person name="Ivanova N."/>
            <person name="Mikhailova N."/>
            <person name="Pati A."/>
            <person name="Chen A."/>
            <person name="Palaniappan K."/>
            <person name="Land M."/>
            <person name="Hauser L."/>
            <person name="Chang Y.J."/>
            <person name="Jeffries C.D."/>
            <person name="Rohde M."/>
            <person name="Spring S."/>
            <person name="Goker M."/>
            <person name="Wirth R."/>
            <person name="Woyke T."/>
            <person name="Bristow J."/>
            <person name="Eisen J.A."/>
            <person name="Markowitz V."/>
            <person name="Hugenholtz P."/>
            <person name="Klenk H.P."/>
            <person name="Kyrpides N.C."/>
        </authorList>
    </citation>
    <scope>NUCLEOTIDE SEQUENCE [LARGE SCALE GENOMIC DNA]</scope>
    <source>
        <strain evidence="9">DSM 14429 / JCM 11212 / NBRC 100878 / IC-017</strain>
    </source>
</reference>
<feature type="transmembrane region" description="Helical" evidence="6">
    <location>
        <begin position="7"/>
        <end position="26"/>
    </location>
</feature>
<dbReference type="HOGENOM" id="CLU_955190_0_0_2"/>
<dbReference type="Pfam" id="PF00482">
    <property type="entry name" value="T2SSF"/>
    <property type="match status" value="1"/>
</dbReference>
<keyword evidence="9" id="KW-1185">Reference proteome</keyword>
<evidence type="ECO:0000256" key="6">
    <source>
        <dbReference type="SAM" id="Phobius"/>
    </source>
</evidence>
<keyword evidence="3 6" id="KW-0812">Transmembrane</keyword>
<dbReference type="Proteomes" id="UP000006681">
    <property type="component" value="Chromosome"/>
</dbReference>
<name>E1QQI1_VULDI</name>
<keyword evidence="2" id="KW-1003">Cell membrane</keyword>
<feature type="transmembrane region" description="Helical" evidence="6">
    <location>
        <begin position="46"/>
        <end position="65"/>
    </location>
</feature>
<reference evidence="9" key="2">
    <citation type="journal article" date="2010" name="Stand. Genomic Sci.">
        <title>Complete genome sequence of Vulcanisaeta distributa type strain (IC-017T).</title>
        <authorList>
            <person name="Mavromatis K."/>
            <person name="Sikorski J."/>
            <person name="Pabst E."/>
            <person name="Teshima H."/>
            <person name="Lapidus A."/>
            <person name="Lucas S."/>
            <person name="Nolan M."/>
            <person name="Glavina Del Rio T."/>
            <person name="Cheng J."/>
            <person name="Bruce D."/>
            <person name="Goodwin L."/>
            <person name="Pitluck S."/>
            <person name="Liolios K."/>
            <person name="Ivanova N."/>
            <person name="Mikhailova N."/>
            <person name="Pati A."/>
            <person name="Chen A."/>
            <person name="Palaniappan K."/>
            <person name="Land M."/>
            <person name="Hauser L."/>
            <person name="Chang Y."/>
            <person name="Jeffries C."/>
            <person name="Rohde M."/>
            <person name="Spring S."/>
            <person name="Goker M."/>
            <person name="Wirth R."/>
            <person name="Woyke T."/>
            <person name="Bristow J."/>
            <person name="Eisen J."/>
            <person name="Markowitz V."/>
            <person name="Hugenholtz P."/>
            <person name="Klenk H."/>
            <person name="Kyrpides N."/>
        </authorList>
    </citation>
    <scope>NUCLEOTIDE SEQUENCE [LARGE SCALE GENOMIC DNA]</scope>
    <source>
        <strain evidence="9">DSM 14429 / JCM 11212 / NBRC 100878 / IC-017</strain>
    </source>
</reference>
<sequence length="302" mass="32788">MYRGFTLRLVTTVIVVITIITFYIILPKTYVQVSIGKLTLSVPIPYGILGTTLTAIAIAAELLPLSITEYRLWRVNNEILVDMPAVVRVIRDGLGSGQPLVGVAEMLTRVGKGRLGRIIAEAITKESMGITTMKEGLAEVSRELGNNYLAVLAVILDTAIRSGARLQETLDMAYKSLEDMVSYQLEKANQVKPYLALIYVVMAIYVVLAGIIIYLMMPSIGKIAISTSAGAITAPTISVIDTQLFSSIIVMSSVIQSIIAGVIIGRIVYGRSIVGLLHASILIMVLTLINYVMYLTMYLGVI</sequence>
<evidence type="ECO:0000313" key="9">
    <source>
        <dbReference type="Proteomes" id="UP000006681"/>
    </source>
</evidence>
<dbReference type="RefSeq" id="WP_013336201.1">
    <property type="nucleotide sequence ID" value="NC_014537.1"/>
</dbReference>
<protein>
    <submittedName>
        <fullName evidence="8">Type II secretion system F domain protein</fullName>
    </submittedName>
</protein>
<feature type="transmembrane region" description="Helical" evidence="6">
    <location>
        <begin position="194"/>
        <end position="217"/>
    </location>
</feature>
<evidence type="ECO:0000313" key="8">
    <source>
        <dbReference type="EMBL" id="ADN50476.1"/>
    </source>
</evidence>
<accession>E1QQI1</accession>
<feature type="transmembrane region" description="Helical" evidence="6">
    <location>
        <begin position="244"/>
        <end position="269"/>
    </location>
</feature>
<dbReference type="PANTHER" id="PTHR35402:SF1">
    <property type="entry name" value="TYPE II SECRETION SYSTEM PROTEIN GSPF DOMAIN-CONTAINING PROTEIN"/>
    <property type="match status" value="1"/>
</dbReference>
<dbReference type="AlphaFoldDB" id="E1QQI1"/>
<dbReference type="OrthoDB" id="28157at2157"/>
<evidence type="ECO:0000256" key="2">
    <source>
        <dbReference type="ARBA" id="ARBA00022475"/>
    </source>
</evidence>
<dbReference type="EMBL" id="CP002100">
    <property type="protein sequence ID" value="ADN50476.1"/>
    <property type="molecule type" value="Genomic_DNA"/>
</dbReference>